<name>A0AAW7MEK8_9STAP</name>
<dbReference type="Pfam" id="PF00583">
    <property type="entry name" value="Acetyltransf_1"/>
    <property type="match status" value="1"/>
</dbReference>
<dbReference type="GO" id="GO:0016747">
    <property type="term" value="F:acyltransferase activity, transferring groups other than amino-acyl groups"/>
    <property type="evidence" value="ECO:0007669"/>
    <property type="project" value="InterPro"/>
</dbReference>
<dbReference type="SUPFAM" id="SSF55729">
    <property type="entry name" value="Acyl-CoA N-acyltransferases (Nat)"/>
    <property type="match status" value="1"/>
</dbReference>
<dbReference type="PANTHER" id="PTHR39173">
    <property type="entry name" value="ACETYLTRANSFERASE"/>
    <property type="match status" value="1"/>
</dbReference>
<dbReference type="EMBL" id="JAUHQC010000011">
    <property type="protein sequence ID" value="MDN4533726.1"/>
    <property type="molecule type" value="Genomic_DNA"/>
</dbReference>
<reference evidence="2" key="1">
    <citation type="submission" date="2023-07" db="EMBL/GenBank/DDBJ databases">
        <title>Evaluation of the beneficial properties of pineapple isolates.</title>
        <authorList>
            <person name="Adefiranye O."/>
        </authorList>
    </citation>
    <scope>NUCLEOTIDE SEQUENCE</scope>
    <source>
        <strain evidence="2">PAPLE_T1</strain>
    </source>
</reference>
<evidence type="ECO:0000259" key="1">
    <source>
        <dbReference type="PROSITE" id="PS51186"/>
    </source>
</evidence>
<dbReference type="Gene3D" id="3.40.630.30">
    <property type="match status" value="1"/>
</dbReference>
<comment type="caution">
    <text evidence="2">The sequence shown here is derived from an EMBL/GenBank/DDBJ whole genome shotgun (WGS) entry which is preliminary data.</text>
</comment>
<organism evidence="2 3">
    <name type="scientific">Staphylococcus auricularis</name>
    <dbReference type="NCBI Taxonomy" id="29379"/>
    <lineage>
        <taxon>Bacteria</taxon>
        <taxon>Bacillati</taxon>
        <taxon>Bacillota</taxon>
        <taxon>Bacilli</taxon>
        <taxon>Bacillales</taxon>
        <taxon>Staphylococcaceae</taxon>
        <taxon>Staphylococcus</taxon>
    </lineage>
</organism>
<dbReference type="EC" id="2.3.1.-" evidence="2"/>
<dbReference type="InterPro" id="IPR016181">
    <property type="entry name" value="Acyl_CoA_acyltransferase"/>
</dbReference>
<protein>
    <submittedName>
        <fullName evidence="2">GNAT family N-acetyltransferase</fullName>
        <ecNumber evidence="2">2.3.1.-</ecNumber>
    </submittedName>
</protein>
<evidence type="ECO:0000313" key="3">
    <source>
        <dbReference type="Proteomes" id="UP001171687"/>
    </source>
</evidence>
<keyword evidence="2" id="KW-0012">Acyltransferase</keyword>
<dbReference type="AlphaFoldDB" id="A0AAW7MEK8"/>
<dbReference type="PANTHER" id="PTHR39173:SF1">
    <property type="entry name" value="ACETYLTRANSFERASE"/>
    <property type="match status" value="1"/>
</dbReference>
<evidence type="ECO:0000313" key="2">
    <source>
        <dbReference type="EMBL" id="MDN4533726.1"/>
    </source>
</evidence>
<accession>A0AAW7MEK8</accession>
<keyword evidence="2" id="KW-0808">Transferase</keyword>
<dbReference type="RefSeq" id="WP_272595349.1">
    <property type="nucleotide sequence ID" value="NZ_JAQPQT010000003.1"/>
</dbReference>
<gene>
    <name evidence="2" type="ORF">QYH67_09165</name>
</gene>
<feature type="domain" description="N-acetyltransferase" evidence="1">
    <location>
        <begin position="2"/>
        <end position="166"/>
    </location>
</feature>
<dbReference type="Proteomes" id="UP001171687">
    <property type="component" value="Unassembled WGS sequence"/>
</dbReference>
<dbReference type="PROSITE" id="PS51186">
    <property type="entry name" value="GNAT"/>
    <property type="match status" value="1"/>
</dbReference>
<sequence length="168" mass="19218">MVEFRELTMADESLYCDYVKEWIDKNEVIAPEITNITNYQSFEDLVHQLADNKSHDETVDNTTLFLVDDKQIIGAANIRHELTNSLKTEGGHVEIGVRNRLRGKGYKQKILKKALDYLSRIDVKEALLTCDADNEDTIEMIKKNGGEEIEDAKTEEGKVVKRFLIEIA</sequence>
<dbReference type="CDD" id="cd04301">
    <property type="entry name" value="NAT_SF"/>
    <property type="match status" value="1"/>
</dbReference>
<dbReference type="InterPro" id="IPR000182">
    <property type="entry name" value="GNAT_dom"/>
</dbReference>
<proteinExistence type="predicted"/>